<evidence type="ECO:0000313" key="1">
    <source>
        <dbReference type="EMBL" id="KAJ4439403.1"/>
    </source>
</evidence>
<reference evidence="1 2" key="1">
    <citation type="journal article" date="2022" name="Allergy">
        <title>Genome assembly and annotation of Periplaneta americana reveal a comprehensive cockroach allergen profile.</title>
        <authorList>
            <person name="Wang L."/>
            <person name="Xiong Q."/>
            <person name="Saelim N."/>
            <person name="Wang L."/>
            <person name="Nong W."/>
            <person name="Wan A.T."/>
            <person name="Shi M."/>
            <person name="Liu X."/>
            <person name="Cao Q."/>
            <person name="Hui J.H.L."/>
            <person name="Sookrung N."/>
            <person name="Leung T.F."/>
            <person name="Tungtrongchitr A."/>
            <person name="Tsui S.K.W."/>
        </authorList>
    </citation>
    <scope>NUCLEOTIDE SEQUENCE [LARGE SCALE GENOMIC DNA]</scope>
    <source>
        <strain evidence="1">PWHHKU_190912</strain>
    </source>
</reference>
<evidence type="ECO:0000313" key="2">
    <source>
        <dbReference type="Proteomes" id="UP001148838"/>
    </source>
</evidence>
<organism evidence="1 2">
    <name type="scientific">Periplaneta americana</name>
    <name type="common">American cockroach</name>
    <name type="synonym">Blatta americana</name>
    <dbReference type="NCBI Taxonomy" id="6978"/>
    <lineage>
        <taxon>Eukaryota</taxon>
        <taxon>Metazoa</taxon>
        <taxon>Ecdysozoa</taxon>
        <taxon>Arthropoda</taxon>
        <taxon>Hexapoda</taxon>
        <taxon>Insecta</taxon>
        <taxon>Pterygota</taxon>
        <taxon>Neoptera</taxon>
        <taxon>Polyneoptera</taxon>
        <taxon>Dictyoptera</taxon>
        <taxon>Blattodea</taxon>
        <taxon>Blattoidea</taxon>
        <taxon>Blattidae</taxon>
        <taxon>Blattinae</taxon>
        <taxon>Periplaneta</taxon>
    </lineage>
</organism>
<keyword evidence="2" id="KW-1185">Reference proteome</keyword>
<dbReference type="Proteomes" id="UP001148838">
    <property type="component" value="Unassembled WGS sequence"/>
</dbReference>
<name>A0ABQ8SZI5_PERAM</name>
<sequence>MASLCEGGNEPPDSLKVICKLKTSHHCYTHPILEVRPWMGGVKADQATRPDELCLSYNVSSATSKPAKTYEMLKPDLARAILAPGTNFTAK</sequence>
<protein>
    <submittedName>
        <fullName evidence="1">Uncharacterized protein</fullName>
    </submittedName>
</protein>
<accession>A0ABQ8SZI5</accession>
<comment type="caution">
    <text evidence="1">The sequence shown here is derived from an EMBL/GenBank/DDBJ whole genome shotgun (WGS) entry which is preliminary data.</text>
</comment>
<dbReference type="EMBL" id="JAJSOF020000017">
    <property type="protein sequence ID" value="KAJ4439403.1"/>
    <property type="molecule type" value="Genomic_DNA"/>
</dbReference>
<proteinExistence type="predicted"/>
<gene>
    <name evidence="1" type="ORF">ANN_07527</name>
</gene>